<reference evidence="3 4" key="1">
    <citation type="journal article" date="2015" name="Nature">
        <title>rRNA introns, odd ribosomes, and small enigmatic genomes across a large radiation of phyla.</title>
        <authorList>
            <person name="Brown C.T."/>
            <person name="Hug L.A."/>
            <person name="Thomas B.C."/>
            <person name="Sharon I."/>
            <person name="Castelle C.J."/>
            <person name="Singh A."/>
            <person name="Wilkins M.J."/>
            <person name="Williams K.H."/>
            <person name="Banfield J.F."/>
        </authorList>
    </citation>
    <scope>NUCLEOTIDE SEQUENCE [LARGE SCALE GENOMIC DNA]</scope>
</reference>
<dbReference type="InterPro" id="IPR051619">
    <property type="entry name" value="TypeII_TA_RNase_PINc/VapC"/>
</dbReference>
<keyword evidence="1" id="KW-0460">Magnesium</keyword>
<dbReference type="Pfam" id="PF01850">
    <property type="entry name" value="PIN"/>
    <property type="match status" value="1"/>
</dbReference>
<dbReference type="InterPro" id="IPR029060">
    <property type="entry name" value="PIN-like_dom_sf"/>
</dbReference>
<evidence type="ECO:0000313" key="3">
    <source>
        <dbReference type="EMBL" id="KKQ92683.1"/>
    </source>
</evidence>
<organism evidence="3 4">
    <name type="scientific">Candidatus Woesebacteria bacterium GW2011_GWB1_39_10</name>
    <dbReference type="NCBI Taxonomy" id="1618572"/>
    <lineage>
        <taxon>Bacteria</taxon>
        <taxon>Candidatus Woeseibacteriota</taxon>
    </lineage>
</organism>
<accession>A0A0G0LLB8</accession>
<dbReference type="Proteomes" id="UP000034774">
    <property type="component" value="Unassembled WGS sequence"/>
</dbReference>
<evidence type="ECO:0000256" key="1">
    <source>
        <dbReference type="ARBA" id="ARBA00022842"/>
    </source>
</evidence>
<sequence length="131" mass="14876">MAANIKNFVLDASFLLSVLLPDEQGTQVAKANAKLLVDEKNNFFAPKLLEFEVLNSIKSAIVNKRIKKGSINDVLHAFEKTRIVYVDIDRKKVLNLSIKNSLSFYDASYLYLTRANKTKLLTLDKKLKMLL</sequence>
<gene>
    <name evidence="3" type="ORF">UT17_C0001G0062</name>
</gene>
<evidence type="ECO:0000259" key="2">
    <source>
        <dbReference type="Pfam" id="PF01850"/>
    </source>
</evidence>
<dbReference type="CDD" id="cd09873">
    <property type="entry name" value="PIN_Pae0151-like"/>
    <property type="match status" value="1"/>
</dbReference>
<dbReference type="STRING" id="1618572.UT17_C0001G0062"/>
<name>A0A0G0LLB8_9BACT</name>
<dbReference type="PANTHER" id="PTHR35901">
    <property type="entry name" value="RIBONUCLEASE VAPC3"/>
    <property type="match status" value="1"/>
</dbReference>
<dbReference type="EMBL" id="LBVU01000001">
    <property type="protein sequence ID" value="KKQ92683.1"/>
    <property type="molecule type" value="Genomic_DNA"/>
</dbReference>
<dbReference type="AlphaFoldDB" id="A0A0G0LLB8"/>
<feature type="domain" description="PIN" evidence="2">
    <location>
        <begin position="9"/>
        <end position="128"/>
    </location>
</feature>
<dbReference type="InterPro" id="IPR002716">
    <property type="entry name" value="PIN_dom"/>
</dbReference>
<proteinExistence type="predicted"/>
<dbReference type="InterPro" id="IPR044153">
    <property type="entry name" value="PIN_Pae0151-like"/>
</dbReference>
<dbReference type="Gene3D" id="3.40.50.1010">
    <property type="entry name" value="5'-nuclease"/>
    <property type="match status" value="1"/>
</dbReference>
<evidence type="ECO:0000313" key="4">
    <source>
        <dbReference type="Proteomes" id="UP000034774"/>
    </source>
</evidence>
<dbReference type="SUPFAM" id="SSF88723">
    <property type="entry name" value="PIN domain-like"/>
    <property type="match status" value="1"/>
</dbReference>
<dbReference type="PANTHER" id="PTHR35901:SF1">
    <property type="entry name" value="EXONUCLEASE VAPC9"/>
    <property type="match status" value="1"/>
</dbReference>
<comment type="caution">
    <text evidence="3">The sequence shown here is derived from an EMBL/GenBank/DDBJ whole genome shotgun (WGS) entry which is preliminary data.</text>
</comment>
<protein>
    <recommendedName>
        <fullName evidence="2">PIN domain-containing protein</fullName>
    </recommendedName>
</protein>